<dbReference type="SMART" id="SM00386">
    <property type="entry name" value="HAT"/>
    <property type="match status" value="5"/>
</dbReference>
<dbReference type="SMART" id="SM00316">
    <property type="entry name" value="S1"/>
    <property type="match status" value="6"/>
</dbReference>
<evidence type="ECO:0000256" key="1">
    <source>
        <dbReference type="ARBA" id="ARBA00004604"/>
    </source>
</evidence>
<feature type="compositionally biased region" description="Acidic residues" evidence="5">
    <location>
        <begin position="1519"/>
        <end position="1530"/>
    </location>
</feature>
<evidence type="ECO:0000256" key="3">
    <source>
        <dbReference type="ARBA" id="ARBA00022737"/>
    </source>
</evidence>
<dbReference type="InterPro" id="IPR055430">
    <property type="entry name" value="HAT_Syf1_CNRKL1_C"/>
</dbReference>
<accession>A0A023F1V3</accession>
<keyword evidence="4" id="KW-0539">Nucleus</keyword>
<dbReference type="SUPFAM" id="SSF48452">
    <property type="entry name" value="TPR-like"/>
    <property type="match status" value="2"/>
</dbReference>
<proteinExistence type="evidence at transcript level"/>
<dbReference type="Gene3D" id="1.25.40.10">
    <property type="entry name" value="Tetratricopeptide repeat domain"/>
    <property type="match status" value="1"/>
</dbReference>
<sequence>FPRGGSTKGQKKSIKSDRTYIFETKKPQTVTKKKPGRKERLREKANQIILQNEEQDDEEFEQHFEENLEPFTYKNLTDGTLSMCCIAQVRRNFLLVSLPERKLAKIPMNLISQPFRKIIEKDSSYVPSLTDYFSPGYCFPCRIVDVTNTSNNYEVTATTDPCMINHNIPYNLVCTGFILIAAVQSCEDHGYMMATGIKGLNAFLPNSRSGNHSGILGIGRLIWCKVVKCVLSENSNLVTLTAIPGKISSAILKTVTSPEMLAPGVQVNVTVVKITPKRLFVKELSSNEKGYIPVSHLEQVWSKTGDYQVGEEYAATVLYKFPHVDVVCYSLRVKPENVCLPKISVGTLFKAAKIVSKDNLGVYVKLEHNEESYKGIISMWKLQKTIEKEKLDNVFPIGNSITVRVFNFNNLDGTYSCTTSDDVIKKHGHISDFKVGQLVEIKITKRIDKGFFGNIDNVSVFIPLSHIVDELVQNPDKKIKINNVYRGRIWTISENSAIATLRPSLVNNKPLTGFTNLNKGEEYYGKVLKTLTNGILVAFFNDITIMISDINLPKMPNKYKIGELVKCYVLESFTDKKPHLSVVKPLGNMKLIIGSCYTIIVKSVSNSGLNCIILENKKPIDCIVPVEHLCDCLQLCPALLRKYEIGKKIEAILYTFDEQKPVFSLRYSVKKFFQDYQLIKEQGLYGLKKDDIIPATVSEIKGNSMLLDIPVSGYNGKLTAQISKNLQNLLKVNQGINMIVKNVDLKNKTISVYCKESDNQITYFRKQLKCFLKELSKLQTRKSGDEIQVKIVSIKDKTVEVSLTDDNSKGIITKRYDKKFQVGEVINTILLYEDPINNVYNLCYKSKDLNEGEKNGLRIVHINNDFCVGISIAKNDVVFLNPINSEILKKWRKTCRRSFIKSDIVIFANEIRTCGQFMHGCVQWAKYIEAILSSKNKKNLSPVKNYESEDSEDISDKEEPNDMEMLSGKEEHSDEDMLSADEVISDNEEDMSDNEQDMSDNEEDVEGNVSDNEEDMSDNEQDMSDNEDVEGNVSDNEEDMEEELELPKQTGKKENINKKITKINESCLKRKSDQENLLSKKKKRLNDNSDSKAESSELLKDSIPKKTKVKQCEDSKVAKSLKERKLKELENLSMDVGGFEWNATPKDLAKVVAMGKMDYVKEDSDEEVEVKKKRKLTPAEKKAAQIEAEKIIREKEEELLRCEENPQSADHFDRLLLTNPNNSKLWIQYMAFHLQGTDIDKARSVARRALKQINVREEKERLNVWIALLNLENLYGSSEIFEQTLSEALKYNDDYQVYMKVLGMYCETQKVAELDKLTNHLVRKFKEKIDCWYECQSALMKVGLTDKARNFLQRSLTSLPQKEHISLISRFALLENKHGFGEQAQSLFENLLTSYPQRIDIWNVYVDMLVKSDRIDLARGVLERITSHKLPVRKMRTIYKKWLQFEEKYGTEKAVENVRKAAEAYINDLLEPKEKKDTTKNVEADSELDDDSSVNEYDSVKDNYEIKEKQRKPLKEEEITSEDDTDDDED</sequence>
<protein>
    <submittedName>
        <fullName evidence="7">Putative rrna processing protein rrp5</fullName>
    </submittedName>
</protein>
<feature type="region of interest" description="Disordered" evidence="5">
    <location>
        <begin position="1475"/>
        <end position="1530"/>
    </location>
</feature>
<name>A0A023F1V3_TRIIF</name>
<evidence type="ECO:0000256" key="5">
    <source>
        <dbReference type="SAM" id="MobiDB-lite"/>
    </source>
</evidence>
<dbReference type="InterPro" id="IPR011990">
    <property type="entry name" value="TPR-like_helical_dom_sf"/>
</dbReference>
<feature type="region of interest" description="Disordered" evidence="5">
    <location>
        <begin position="939"/>
        <end position="1057"/>
    </location>
</feature>
<comment type="subcellular location">
    <subcellularLocation>
        <location evidence="1">Nucleus</location>
        <location evidence="1">Nucleolus</location>
    </subcellularLocation>
</comment>
<feature type="compositionally biased region" description="Acidic residues" evidence="5">
    <location>
        <begin position="1484"/>
        <end position="1493"/>
    </location>
</feature>
<reference evidence="7" key="1">
    <citation type="journal article" date="2014" name="PLoS Negl. Trop. Dis.">
        <title>An updated insight into the Sialotranscriptome of Triatoma infestans: developmental stage and geographic variations.</title>
        <authorList>
            <person name="Schwarz A."/>
            <person name="Medrano-Mercado N."/>
            <person name="Schaub G.A."/>
            <person name="Struchiner C.J."/>
            <person name="Bargues M.D."/>
            <person name="Levy M.Z."/>
            <person name="Ribeiro J.M."/>
        </authorList>
    </citation>
    <scope>NUCLEOTIDE SEQUENCE</scope>
    <source>
        <strain evidence="7">Chile</strain>
        <tissue evidence="7">Salivary glands</tissue>
    </source>
</reference>
<dbReference type="PANTHER" id="PTHR23270">
    <property type="entry name" value="PROGRAMMED CELL DEATH PROTEIN 11 PRE-RRNA PROCESSING PROTEIN RRP5"/>
    <property type="match status" value="1"/>
</dbReference>
<feature type="non-terminal residue" evidence="7">
    <location>
        <position position="1"/>
    </location>
</feature>
<dbReference type="EMBL" id="GBBI01003404">
    <property type="protein sequence ID" value="JAC15308.1"/>
    <property type="molecule type" value="mRNA"/>
</dbReference>
<feature type="compositionally biased region" description="Acidic residues" evidence="5">
    <location>
        <begin position="948"/>
        <end position="962"/>
    </location>
</feature>
<feature type="compositionally biased region" description="Basic and acidic residues" evidence="5">
    <location>
        <begin position="1085"/>
        <end position="1114"/>
    </location>
</feature>
<feature type="region of interest" description="Disordered" evidence="5">
    <location>
        <begin position="1070"/>
        <end position="1114"/>
    </location>
</feature>
<dbReference type="Pfam" id="PF23231">
    <property type="entry name" value="HAT_Syf1_CNRKL1_C"/>
    <property type="match status" value="1"/>
</dbReference>
<dbReference type="PROSITE" id="PS50126">
    <property type="entry name" value="S1"/>
    <property type="match status" value="2"/>
</dbReference>
<feature type="compositionally biased region" description="Basic and acidic residues" evidence="5">
    <location>
        <begin position="1498"/>
        <end position="1518"/>
    </location>
</feature>
<dbReference type="GO" id="GO:0003723">
    <property type="term" value="F:RNA binding"/>
    <property type="evidence" value="ECO:0007669"/>
    <property type="project" value="TreeGrafter"/>
</dbReference>
<dbReference type="InterPro" id="IPR003029">
    <property type="entry name" value="S1_domain"/>
</dbReference>
<evidence type="ECO:0000259" key="6">
    <source>
        <dbReference type="PROSITE" id="PS50126"/>
    </source>
</evidence>
<evidence type="ECO:0000256" key="2">
    <source>
        <dbReference type="ARBA" id="ARBA00022552"/>
    </source>
</evidence>
<dbReference type="InterPro" id="IPR003107">
    <property type="entry name" value="HAT"/>
</dbReference>
<feature type="domain" description="S1 motif" evidence="6">
    <location>
        <begin position="346"/>
        <end position="420"/>
    </location>
</feature>
<dbReference type="InterPro" id="IPR045209">
    <property type="entry name" value="Rrp5"/>
</dbReference>
<dbReference type="GO" id="GO:0032040">
    <property type="term" value="C:small-subunit processome"/>
    <property type="evidence" value="ECO:0007669"/>
    <property type="project" value="TreeGrafter"/>
</dbReference>
<dbReference type="PANTHER" id="PTHR23270:SF10">
    <property type="entry name" value="PROTEIN RRP5 HOMOLOG"/>
    <property type="match status" value="1"/>
</dbReference>
<dbReference type="Gene3D" id="2.40.50.140">
    <property type="entry name" value="Nucleic acid-binding proteins"/>
    <property type="match status" value="2"/>
</dbReference>
<evidence type="ECO:0000313" key="7">
    <source>
        <dbReference type="EMBL" id="JAC15308.1"/>
    </source>
</evidence>
<organism evidence="7">
    <name type="scientific">Triatoma infestans</name>
    <name type="common">Assassin bug</name>
    <dbReference type="NCBI Taxonomy" id="30076"/>
    <lineage>
        <taxon>Eukaryota</taxon>
        <taxon>Metazoa</taxon>
        <taxon>Ecdysozoa</taxon>
        <taxon>Arthropoda</taxon>
        <taxon>Hexapoda</taxon>
        <taxon>Insecta</taxon>
        <taxon>Pterygota</taxon>
        <taxon>Neoptera</taxon>
        <taxon>Paraneoptera</taxon>
        <taxon>Hemiptera</taxon>
        <taxon>Heteroptera</taxon>
        <taxon>Panheteroptera</taxon>
        <taxon>Cimicomorpha</taxon>
        <taxon>Reduviidae</taxon>
        <taxon>Triatominae</taxon>
        <taxon>Triatoma</taxon>
    </lineage>
</organism>
<feature type="domain" description="S1 motif" evidence="6">
    <location>
        <begin position="436"/>
        <end position="502"/>
    </location>
</feature>
<dbReference type="GO" id="GO:0006364">
    <property type="term" value="P:rRNA processing"/>
    <property type="evidence" value="ECO:0007669"/>
    <property type="project" value="UniProtKB-KW"/>
</dbReference>
<dbReference type="InterPro" id="IPR012340">
    <property type="entry name" value="NA-bd_OB-fold"/>
</dbReference>
<keyword evidence="2" id="KW-0698">rRNA processing</keyword>
<evidence type="ECO:0000256" key="4">
    <source>
        <dbReference type="ARBA" id="ARBA00023242"/>
    </source>
</evidence>
<keyword evidence="3" id="KW-0677">Repeat</keyword>
<dbReference type="SUPFAM" id="SSF50249">
    <property type="entry name" value="Nucleic acid-binding proteins"/>
    <property type="match status" value="2"/>
</dbReference>
<feature type="compositionally biased region" description="Acidic residues" evidence="5">
    <location>
        <begin position="973"/>
        <end position="1044"/>
    </location>
</feature>